<gene>
    <name evidence="2" type="ORF">GUJ93_ZPchr0008g13865</name>
</gene>
<sequence length="215" mass="22778">MSQPVRRVGSDLSRSICSAANRHGALQHQSTSSNDVHGSNDDVAKAKQRLRLLFSGISTWRRSVDGGGAGRSENGDGGKKRQVNASSRRGGALDLAQLVKKYVSMLEQLFASFSNGRSREKRGRRELRRRPHSFTSGRGVGGGGAGTLKRQKGSRLSSAPASLRWSPVNSGHLSVGGSAVKVSTSSSSESTMEELHSAIQAAIAHCKNSIAVAKQ</sequence>
<evidence type="ECO:0008006" key="4">
    <source>
        <dbReference type="Google" id="ProtNLM"/>
    </source>
</evidence>
<accession>A0A8J5RKI8</accession>
<reference evidence="2" key="2">
    <citation type="submission" date="2021-02" db="EMBL/GenBank/DDBJ databases">
        <authorList>
            <person name="Kimball J.A."/>
            <person name="Haas M.W."/>
            <person name="Macchietto M."/>
            <person name="Kono T."/>
            <person name="Duquette J."/>
            <person name="Shao M."/>
        </authorList>
    </citation>
    <scope>NUCLEOTIDE SEQUENCE</scope>
    <source>
        <tissue evidence="2">Fresh leaf tissue</tissue>
    </source>
</reference>
<evidence type="ECO:0000256" key="1">
    <source>
        <dbReference type="SAM" id="MobiDB-lite"/>
    </source>
</evidence>
<dbReference type="GO" id="GO:0019210">
    <property type="term" value="F:kinase inhibitor activity"/>
    <property type="evidence" value="ECO:0007669"/>
    <property type="project" value="InterPro"/>
</dbReference>
<feature type="region of interest" description="Disordered" evidence="1">
    <location>
        <begin position="64"/>
        <end position="89"/>
    </location>
</feature>
<evidence type="ECO:0000313" key="3">
    <source>
        <dbReference type="Proteomes" id="UP000729402"/>
    </source>
</evidence>
<reference evidence="2" key="1">
    <citation type="journal article" date="2021" name="bioRxiv">
        <title>Whole Genome Assembly and Annotation of Northern Wild Rice, Zizania palustris L., Supports a Whole Genome Duplication in the Zizania Genus.</title>
        <authorList>
            <person name="Haas M."/>
            <person name="Kono T."/>
            <person name="Macchietto M."/>
            <person name="Millas R."/>
            <person name="McGilp L."/>
            <person name="Shao M."/>
            <person name="Duquette J."/>
            <person name="Hirsch C.N."/>
            <person name="Kimball J."/>
        </authorList>
    </citation>
    <scope>NUCLEOTIDE SEQUENCE</scope>
    <source>
        <tissue evidence="2">Fresh leaf tissue</tissue>
    </source>
</reference>
<protein>
    <recommendedName>
        <fullName evidence="4">BRI1 kinase inhibitor 1</fullName>
    </recommendedName>
</protein>
<proteinExistence type="predicted"/>
<dbReference type="OrthoDB" id="1927169at2759"/>
<dbReference type="PANTHER" id="PTHR33312">
    <property type="entry name" value="MEMBRANE-ASSOCIATED KINASE REGULATOR 4-RELATED"/>
    <property type="match status" value="1"/>
</dbReference>
<feature type="compositionally biased region" description="Basic residues" evidence="1">
    <location>
        <begin position="119"/>
        <end position="132"/>
    </location>
</feature>
<feature type="compositionally biased region" description="Polar residues" evidence="1">
    <location>
        <begin position="27"/>
        <end position="37"/>
    </location>
</feature>
<comment type="caution">
    <text evidence="2">The sequence shown here is derived from an EMBL/GenBank/DDBJ whole genome shotgun (WGS) entry which is preliminary data.</text>
</comment>
<evidence type="ECO:0000313" key="2">
    <source>
        <dbReference type="EMBL" id="KAG8047474.1"/>
    </source>
</evidence>
<dbReference type="InterPro" id="IPR039620">
    <property type="entry name" value="BKI1/MAKR1/3/4"/>
</dbReference>
<dbReference type="PANTHER" id="PTHR33312:SF37">
    <property type="entry name" value="BRI1 KINASE INHIBITOR 1"/>
    <property type="match status" value="1"/>
</dbReference>
<feature type="region of interest" description="Disordered" evidence="1">
    <location>
        <begin position="116"/>
        <end position="163"/>
    </location>
</feature>
<name>A0A8J5RKI8_ZIZPA</name>
<dbReference type="EMBL" id="JAAALK010000290">
    <property type="protein sequence ID" value="KAG8047474.1"/>
    <property type="molecule type" value="Genomic_DNA"/>
</dbReference>
<dbReference type="Proteomes" id="UP000729402">
    <property type="component" value="Unassembled WGS sequence"/>
</dbReference>
<feature type="region of interest" description="Disordered" evidence="1">
    <location>
        <begin position="19"/>
        <end position="40"/>
    </location>
</feature>
<dbReference type="GO" id="GO:0005886">
    <property type="term" value="C:plasma membrane"/>
    <property type="evidence" value="ECO:0007669"/>
    <property type="project" value="InterPro"/>
</dbReference>
<keyword evidence="3" id="KW-1185">Reference proteome</keyword>
<organism evidence="2 3">
    <name type="scientific">Zizania palustris</name>
    <name type="common">Northern wild rice</name>
    <dbReference type="NCBI Taxonomy" id="103762"/>
    <lineage>
        <taxon>Eukaryota</taxon>
        <taxon>Viridiplantae</taxon>
        <taxon>Streptophyta</taxon>
        <taxon>Embryophyta</taxon>
        <taxon>Tracheophyta</taxon>
        <taxon>Spermatophyta</taxon>
        <taxon>Magnoliopsida</taxon>
        <taxon>Liliopsida</taxon>
        <taxon>Poales</taxon>
        <taxon>Poaceae</taxon>
        <taxon>BOP clade</taxon>
        <taxon>Oryzoideae</taxon>
        <taxon>Oryzeae</taxon>
        <taxon>Zizaniinae</taxon>
        <taxon>Zizania</taxon>
    </lineage>
</organism>
<dbReference type="AlphaFoldDB" id="A0A8J5RKI8"/>